<keyword evidence="2" id="KW-1208">Phospholipid metabolism</keyword>
<dbReference type="InterPro" id="IPR011009">
    <property type="entry name" value="Kinase-like_dom_sf"/>
</dbReference>
<evidence type="ECO:0000256" key="5">
    <source>
        <dbReference type="ARBA" id="ARBA00038874"/>
    </source>
</evidence>
<keyword evidence="7" id="KW-1185">Reference proteome</keyword>
<comment type="similarity">
    <text evidence="4">Belongs to the choline/ethanolamine kinase family.</text>
</comment>
<keyword evidence="1" id="KW-0594">Phospholipid biosynthesis</keyword>
<dbReference type="PANTHER" id="PTHR22603:SF66">
    <property type="entry name" value="ETHANOLAMINE KINASE"/>
    <property type="match status" value="1"/>
</dbReference>
<organism evidence="6 7">
    <name type="scientific">Clytia hemisphaerica</name>
    <dbReference type="NCBI Taxonomy" id="252671"/>
    <lineage>
        <taxon>Eukaryota</taxon>
        <taxon>Metazoa</taxon>
        <taxon>Cnidaria</taxon>
        <taxon>Hydrozoa</taxon>
        <taxon>Hydroidolina</taxon>
        <taxon>Leptothecata</taxon>
        <taxon>Obeliida</taxon>
        <taxon>Clytiidae</taxon>
        <taxon>Clytia</taxon>
    </lineage>
</organism>
<comment type="pathway">
    <text evidence="3">Phospholipid metabolism; phosphatidylethanolamine biosynthesis; phosphatidylethanolamine from ethanolamine: step 1/3.</text>
</comment>
<dbReference type="SUPFAM" id="SSF56112">
    <property type="entry name" value="Protein kinase-like (PK-like)"/>
    <property type="match status" value="1"/>
</dbReference>
<evidence type="ECO:0000313" key="6">
    <source>
        <dbReference type="EnsemblMetazoa" id="CLYHEMP022765.1"/>
    </source>
</evidence>
<dbReference type="Gene3D" id="3.30.200.20">
    <property type="entry name" value="Phosphorylase Kinase, domain 1"/>
    <property type="match status" value="1"/>
</dbReference>
<dbReference type="GO" id="GO:0004305">
    <property type="term" value="F:ethanolamine kinase activity"/>
    <property type="evidence" value="ECO:0007669"/>
    <property type="project" value="UniProtKB-EC"/>
</dbReference>
<reference evidence="6" key="1">
    <citation type="submission" date="2021-01" db="UniProtKB">
        <authorList>
            <consortium name="EnsemblMetazoa"/>
        </authorList>
    </citation>
    <scope>IDENTIFICATION</scope>
</reference>
<dbReference type="GO" id="GO:0005737">
    <property type="term" value="C:cytoplasm"/>
    <property type="evidence" value="ECO:0007669"/>
    <property type="project" value="TreeGrafter"/>
</dbReference>
<dbReference type="Gene3D" id="3.90.1200.10">
    <property type="match status" value="1"/>
</dbReference>
<dbReference type="PANTHER" id="PTHR22603">
    <property type="entry name" value="CHOLINE/ETHANOALAMINE KINASE"/>
    <property type="match status" value="1"/>
</dbReference>
<sequence length="388" mass="45067">SELNKMLTESEHTRINGIPHYEVTVKDDCLDDLSKQLLNQIKNGWKIEGKLNYSEGTTNDLYGFRIKKDQQNEIVLFRIYGAKTELMIDRELELVSFMLLSKNGLATNLYCTFENGFCYQYQQGRTLTPIDLTEELFLKKTAELVARLHSLDYSNVSGKKLFESNRGDAFSDIDRYMNLLKINGNDDVNSVSTDNCFHLFPNSPSLTGINLQAIEAEIKELKEKVAAFEEQPERTYCHNDINCPNLIYDGDKGTFHIIDYEYSGVNYAAYDIANFFDEFPGNTNIDFSLFPSEETQRKWIKYYWMERLKINGKEWMEDDCASKTMNDLFLHVQIFTLVSHILWGVWALVQARHLSNPTEMNGYAEIRLVEYFKQKTTVMDGIREKTIE</sequence>
<evidence type="ECO:0000256" key="1">
    <source>
        <dbReference type="ARBA" id="ARBA00023209"/>
    </source>
</evidence>
<dbReference type="OrthoDB" id="10267235at2759"/>
<protein>
    <recommendedName>
        <fullName evidence="5">ethanolamine kinase</fullName>
        <ecNumber evidence="5">2.7.1.82</ecNumber>
    </recommendedName>
</protein>
<proteinExistence type="inferred from homology"/>
<keyword evidence="1" id="KW-0443">Lipid metabolism</keyword>
<accession>A0A7M5XFQ8</accession>
<dbReference type="GO" id="GO:0006646">
    <property type="term" value="P:phosphatidylethanolamine biosynthetic process"/>
    <property type="evidence" value="ECO:0007669"/>
    <property type="project" value="TreeGrafter"/>
</dbReference>
<dbReference type="EC" id="2.7.1.82" evidence="5"/>
<evidence type="ECO:0000256" key="4">
    <source>
        <dbReference type="ARBA" id="ARBA00038211"/>
    </source>
</evidence>
<name>A0A7M5XFQ8_9CNID</name>
<dbReference type="CDD" id="cd05157">
    <property type="entry name" value="ETNK_euk"/>
    <property type="match status" value="1"/>
</dbReference>
<dbReference type="Pfam" id="PF01633">
    <property type="entry name" value="Choline_kinase"/>
    <property type="match status" value="1"/>
</dbReference>
<dbReference type="Proteomes" id="UP000594262">
    <property type="component" value="Unplaced"/>
</dbReference>
<evidence type="ECO:0000313" key="7">
    <source>
        <dbReference type="Proteomes" id="UP000594262"/>
    </source>
</evidence>
<keyword evidence="1" id="KW-0444">Lipid biosynthesis</keyword>
<dbReference type="EnsemblMetazoa" id="CLYHEMT022765.1">
    <property type="protein sequence ID" value="CLYHEMP022765.1"/>
    <property type="gene ID" value="CLYHEMG022765"/>
</dbReference>
<dbReference type="AlphaFoldDB" id="A0A7M5XFQ8"/>
<evidence type="ECO:0000256" key="3">
    <source>
        <dbReference type="ARBA" id="ARBA00037883"/>
    </source>
</evidence>
<evidence type="ECO:0000256" key="2">
    <source>
        <dbReference type="ARBA" id="ARBA00023264"/>
    </source>
</evidence>